<gene>
    <name evidence="10" type="ORF">RirG_019300</name>
</gene>
<evidence type="ECO:0000256" key="3">
    <source>
        <dbReference type="ARBA" id="ARBA00022664"/>
    </source>
</evidence>
<evidence type="ECO:0000256" key="6">
    <source>
        <dbReference type="ARBA" id="ARBA00023242"/>
    </source>
</evidence>
<feature type="compositionally biased region" description="Basic and acidic residues" evidence="8">
    <location>
        <begin position="425"/>
        <end position="468"/>
    </location>
</feature>
<dbReference type="AlphaFoldDB" id="A0A015KE86"/>
<evidence type="ECO:0000313" key="10">
    <source>
        <dbReference type="EMBL" id="EXX77940.1"/>
    </source>
</evidence>
<evidence type="ECO:0000256" key="8">
    <source>
        <dbReference type="SAM" id="MobiDB-lite"/>
    </source>
</evidence>
<keyword evidence="11" id="KW-1185">Reference proteome</keyword>
<name>A0A015KE86_RHIIW</name>
<evidence type="ECO:0000313" key="11">
    <source>
        <dbReference type="Proteomes" id="UP000022910"/>
    </source>
</evidence>
<feature type="domain" description="CWF21" evidence="9">
    <location>
        <begin position="57"/>
        <end position="102"/>
    </location>
</feature>
<dbReference type="InterPro" id="IPR051372">
    <property type="entry name" value="CWC21"/>
</dbReference>
<dbReference type="Pfam" id="PF08312">
    <property type="entry name" value="cwf21"/>
    <property type="match status" value="1"/>
</dbReference>
<evidence type="ECO:0000256" key="1">
    <source>
        <dbReference type="ARBA" id="ARBA00004123"/>
    </source>
</evidence>
<comment type="similarity">
    <text evidence="2">Belongs to the CWC21 family.</text>
</comment>
<feature type="compositionally biased region" description="Basic and acidic residues" evidence="8">
    <location>
        <begin position="350"/>
        <end position="362"/>
    </location>
</feature>
<dbReference type="InterPro" id="IPR013170">
    <property type="entry name" value="mRNA_splic_Cwf21_dom"/>
</dbReference>
<feature type="compositionally biased region" description="Basic and acidic residues" evidence="8">
    <location>
        <begin position="149"/>
        <end position="216"/>
    </location>
</feature>
<feature type="compositionally biased region" description="Basic and acidic residues" evidence="8">
    <location>
        <begin position="326"/>
        <end position="338"/>
    </location>
</feature>
<dbReference type="Proteomes" id="UP000022910">
    <property type="component" value="Unassembled WGS sequence"/>
</dbReference>
<dbReference type="Gene3D" id="6.10.140.420">
    <property type="match status" value="1"/>
</dbReference>
<evidence type="ECO:0000256" key="2">
    <source>
        <dbReference type="ARBA" id="ARBA00005954"/>
    </source>
</evidence>
<feature type="compositionally biased region" description="Basic and acidic residues" evidence="8">
    <location>
        <begin position="268"/>
        <end position="299"/>
    </location>
</feature>
<protein>
    <recommendedName>
        <fullName evidence="9">CWF21 domain-containing protein</fullName>
    </recommendedName>
</protein>
<feature type="coiled-coil region" evidence="7">
    <location>
        <begin position="69"/>
        <end position="96"/>
    </location>
</feature>
<dbReference type="OrthoDB" id="10267305at2759"/>
<comment type="caution">
    <text evidence="10">The sequence shown here is derived from an EMBL/GenBank/DDBJ whole genome shotgun (WGS) entry which is preliminary data.</text>
</comment>
<dbReference type="HOGENOM" id="CLU_041819_0_0_1"/>
<dbReference type="SMART" id="SM01115">
    <property type="entry name" value="cwf21"/>
    <property type="match status" value="1"/>
</dbReference>
<organism evidence="10 11">
    <name type="scientific">Rhizophagus irregularis (strain DAOM 197198w)</name>
    <name type="common">Glomus intraradices</name>
    <dbReference type="NCBI Taxonomy" id="1432141"/>
    <lineage>
        <taxon>Eukaryota</taxon>
        <taxon>Fungi</taxon>
        <taxon>Fungi incertae sedis</taxon>
        <taxon>Mucoromycota</taxon>
        <taxon>Glomeromycotina</taxon>
        <taxon>Glomeromycetes</taxon>
        <taxon>Glomerales</taxon>
        <taxon>Glomeraceae</taxon>
        <taxon>Rhizophagus</taxon>
    </lineage>
</organism>
<dbReference type="EMBL" id="JEMT01009880">
    <property type="protein sequence ID" value="EXX77940.1"/>
    <property type="molecule type" value="Genomic_DNA"/>
</dbReference>
<keyword evidence="4" id="KW-0747">Spliceosome</keyword>
<dbReference type="CDD" id="cd21373">
    <property type="entry name" value="cwf21_SRRM2-like"/>
    <property type="match status" value="1"/>
</dbReference>
<feature type="compositionally biased region" description="Polar residues" evidence="8">
    <location>
        <begin position="408"/>
        <end position="419"/>
    </location>
</feature>
<dbReference type="STRING" id="1432141.A0A015KE86"/>
<reference evidence="10 11" key="1">
    <citation type="submission" date="2014-02" db="EMBL/GenBank/DDBJ databases">
        <title>Single nucleus genome sequencing reveals high similarity among nuclei of an endomycorrhizal fungus.</title>
        <authorList>
            <person name="Lin K."/>
            <person name="Geurts R."/>
            <person name="Zhang Z."/>
            <person name="Limpens E."/>
            <person name="Saunders D.G."/>
            <person name="Mu D."/>
            <person name="Pang E."/>
            <person name="Cao H."/>
            <person name="Cha H."/>
            <person name="Lin T."/>
            <person name="Zhou Q."/>
            <person name="Shang Y."/>
            <person name="Li Y."/>
            <person name="Ivanov S."/>
            <person name="Sharma T."/>
            <person name="Velzen R.V."/>
            <person name="Ruijter N.D."/>
            <person name="Aanen D.K."/>
            <person name="Win J."/>
            <person name="Kamoun S."/>
            <person name="Bisseling T."/>
            <person name="Huang S."/>
        </authorList>
    </citation>
    <scope>NUCLEOTIDE SEQUENCE [LARGE SCALE GENOMIC DNA]</scope>
    <source>
        <strain evidence="11">DAOM197198w</strain>
    </source>
</reference>
<evidence type="ECO:0000256" key="7">
    <source>
        <dbReference type="SAM" id="Coils"/>
    </source>
</evidence>
<dbReference type="SMR" id="A0A015KE86"/>
<feature type="compositionally biased region" description="Basic and acidic residues" evidence="8">
    <location>
        <begin position="487"/>
        <end position="497"/>
    </location>
</feature>
<accession>A0A015KE86</accession>
<keyword evidence="7" id="KW-0175">Coiled coil</keyword>
<feature type="compositionally biased region" description="Basic and acidic residues" evidence="8">
    <location>
        <begin position="374"/>
        <end position="403"/>
    </location>
</feature>
<dbReference type="GO" id="GO:0008380">
    <property type="term" value="P:RNA splicing"/>
    <property type="evidence" value="ECO:0007669"/>
    <property type="project" value="UniProtKB-KW"/>
</dbReference>
<keyword evidence="3" id="KW-0507">mRNA processing</keyword>
<dbReference type="PANTHER" id="PTHR36562">
    <property type="entry name" value="SERINE/ARGININE REPETITIVE MATRIX 2"/>
    <property type="match status" value="1"/>
</dbReference>
<dbReference type="GO" id="GO:0006397">
    <property type="term" value="P:mRNA processing"/>
    <property type="evidence" value="ECO:0007669"/>
    <property type="project" value="UniProtKB-KW"/>
</dbReference>
<evidence type="ECO:0000259" key="9">
    <source>
        <dbReference type="SMART" id="SM01115"/>
    </source>
</evidence>
<keyword evidence="6" id="KW-0539">Nucleus</keyword>
<proteinExistence type="inferred from homology"/>
<feature type="region of interest" description="Disordered" evidence="8">
    <location>
        <begin position="149"/>
        <end position="516"/>
    </location>
</feature>
<dbReference type="PANTHER" id="PTHR36562:SF5">
    <property type="entry name" value="SERINE_ARGININE REPETITIVE MATRIX 2"/>
    <property type="match status" value="1"/>
</dbReference>
<keyword evidence="5" id="KW-0508">mRNA splicing</keyword>
<sequence length="516" mass="61842">MYGNVGLSTPRGSGTNGYVVRNLSFIRPRKDIQIESLDEAKANSSALANRKPNQEILDHEKKRQVELKCISLQQKLEEAGRSEKEIEEEIDAFRQSMLKSIDIVKDNKNIQEYQTHHLSQAKLSENEKMMRALGINSKDYVEGAAFDRDLQEQKKRERIAQRDKEIEQRQKKLEEREHDLREREKKWETNRNKNENQRSIHRERDRRSMEKDTDKKYHNRREKKNSSDSATDSESGNTESDSSRDNYNKRYHTSHHAKQEDSDTNENISRRKKDDYSDRDYNQKDHRMPRSPRRREGSFTRRRNRDSSIPSSRRYRDGSLSPIPRRNRDIASFRRYRNDSLSPPRRRQRSPKEISKHSERKSSLRSVSPPSYTHYKEENVRSRYRNEFETRRNISSSEKRNDAWDYSPRNNYNEDTGLSSRHHRYNEDDRSPSHDKLSHRRIEERNNSRFEADRVRKIRSSSEESDYHKNRRRRRRNDTSDSELDGDYGRKESRKNNDYVSNSNSDIEGEHHYSKD</sequence>
<evidence type="ECO:0000256" key="4">
    <source>
        <dbReference type="ARBA" id="ARBA00022728"/>
    </source>
</evidence>
<dbReference type="OMA" id="KCTEFEM"/>
<comment type="subcellular location">
    <subcellularLocation>
        <location evidence="1">Nucleus</location>
    </subcellularLocation>
</comment>
<dbReference type="GO" id="GO:0005681">
    <property type="term" value="C:spliceosomal complex"/>
    <property type="evidence" value="ECO:0007669"/>
    <property type="project" value="UniProtKB-KW"/>
</dbReference>
<evidence type="ECO:0000256" key="5">
    <source>
        <dbReference type="ARBA" id="ARBA00023187"/>
    </source>
</evidence>
<feature type="compositionally biased region" description="Polar residues" evidence="8">
    <location>
        <begin position="227"/>
        <end position="240"/>
    </location>
</feature>